<comment type="catalytic activity">
    <reaction evidence="2">
        <text>gamma-L-glutamyl-hercynylcysteine S-oxide + H2O = S-(hercyn-2-yl)-L-cysteine S-oxide + L-glutamate</text>
        <dbReference type="Rhea" id="RHEA:42684"/>
        <dbReference type="ChEBI" id="CHEBI:15377"/>
        <dbReference type="ChEBI" id="CHEBI:29985"/>
        <dbReference type="ChEBI" id="CHEBI:82703"/>
        <dbReference type="ChEBI" id="CHEBI:82706"/>
        <dbReference type="EC" id="3.5.1.118"/>
    </reaction>
</comment>
<evidence type="ECO:0000313" key="4">
    <source>
        <dbReference type="EMBL" id="MFD0920269.1"/>
    </source>
</evidence>
<sequence>MCRHMAYLGPPASLAELLLEPEHGLLEQSYAPRDMRGGGTINADGFGVGWYSDGAVRRYRSARPMWTDASFAEFAGGVRSGAVLGAARSATVGMPVVETACAPFTDGIWLFSHNGRIAGWPESAAKQAARLDVVDLLTLDAPTDSALLWALLRQRLGAGADPAGAVAELVGEIAAAAPDSRLNLLLTDGTRLIATTWTHALWVRRGAGAVTAASEPFGGGGWTEIDDRRLVVADRDGVRVTALVEGDR</sequence>
<evidence type="ECO:0000259" key="3">
    <source>
        <dbReference type="PROSITE" id="PS51278"/>
    </source>
</evidence>
<dbReference type="Gene3D" id="3.60.20.10">
    <property type="entry name" value="Glutamine Phosphoribosylpyrophosphate, subunit 1, domain 1"/>
    <property type="match status" value="1"/>
</dbReference>
<dbReference type="EMBL" id="JBHTIW010000006">
    <property type="protein sequence ID" value="MFD0920269.1"/>
    <property type="molecule type" value="Genomic_DNA"/>
</dbReference>
<dbReference type="HAMAP" id="MF_02036">
    <property type="entry name" value="EgtC"/>
    <property type="match status" value="1"/>
</dbReference>
<reference evidence="5" key="1">
    <citation type="journal article" date="2019" name="Int. J. Syst. Evol. Microbiol.">
        <title>The Global Catalogue of Microorganisms (GCM) 10K type strain sequencing project: providing services to taxonomists for standard genome sequencing and annotation.</title>
        <authorList>
            <consortium name="The Broad Institute Genomics Platform"/>
            <consortium name="The Broad Institute Genome Sequencing Center for Infectious Disease"/>
            <person name="Wu L."/>
            <person name="Ma J."/>
        </authorList>
    </citation>
    <scope>NUCLEOTIDE SEQUENCE [LARGE SCALE GENOMIC DNA]</scope>
    <source>
        <strain evidence="5">CCUG 56401</strain>
    </source>
</reference>
<dbReference type="InterPro" id="IPR032889">
    <property type="entry name" value="EgtC_Actinobacteria"/>
</dbReference>
<comment type="pathway">
    <text evidence="2">Amino-acid biosynthesis; ergothioneine biosynthesis.</text>
</comment>
<dbReference type="EC" id="3.5.1.118" evidence="2"/>
<dbReference type="CDD" id="cd01908">
    <property type="entry name" value="YafJ"/>
    <property type="match status" value="1"/>
</dbReference>
<organism evidence="4 5">
    <name type="scientific">Saccharopolyspora rosea</name>
    <dbReference type="NCBI Taxonomy" id="524884"/>
    <lineage>
        <taxon>Bacteria</taxon>
        <taxon>Bacillati</taxon>
        <taxon>Actinomycetota</taxon>
        <taxon>Actinomycetes</taxon>
        <taxon>Pseudonocardiales</taxon>
        <taxon>Pseudonocardiaceae</taxon>
        <taxon>Saccharopolyspora</taxon>
    </lineage>
</organism>
<dbReference type="PANTHER" id="PTHR43187:SF2">
    <property type="entry name" value="GAMMA-GLUTAMYL-HERCYNYLCYSTEINE SULFOXIDE HYDROLASE"/>
    <property type="match status" value="1"/>
</dbReference>
<dbReference type="InterPro" id="IPR017932">
    <property type="entry name" value="GATase_2_dom"/>
</dbReference>
<accession>A0ABW3FRB9</accession>
<gene>
    <name evidence="2 4" type="primary">egtC</name>
    <name evidence="4" type="ORF">ACFQ16_11010</name>
</gene>
<dbReference type="PANTHER" id="PTHR43187">
    <property type="entry name" value="GLUTAMINE AMIDOTRANSFERASE DUG3-RELATED"/>
    <property type="match status" value="1"/>
</dbReference>
<dbReference type="RefSeq" id="WP_345600777.1">
    <property type="nucleotide sequence ID" value="NZ_BAABLT010000017.1"/>
</dbReference>
<dbReference type="NCBIfam" id="TIGR03442">
    <property type="entry name" value="ergothioneine biosynthesis protein EgtC"/>
    <property type="match status" value="1"/>
</dbReference>
<feature type="domain" description="Glutamine amidotransferase type-2" evidence="3">
    <location>
        <begin position="2"/>
        <end position="248"/>
    </location>
</feature>
<evidence type="ECO:0000313" key="5">
    <source>
        <dbReference type="Proteomes" id="UP001597018"/>
    </source>
</evidence>
<keyword evidence="5" id="KW-1185">Reference proteome</keyword>
<evidence type="ECO:0000256" key="2">
    <source>
        <dbReference type="HAMAP-Rule" id="MF_02036"/>
    </source>
</evidence>
<dbReference type="SUPFAM" id="SSF56235">
    <property type="entry name" value="N-terminal nucleophile aminohydrolases (Ntn hydrolases)"/>
    <property type="match status" value="1"/>
</dbReference>
<protein>
    <recommendedName>
        <fullName evidence="2">Gamma-glutamyl-hercynylcysteine sulfoxide hydrolase</fullName>
        <ecNumber evidence="2">3.5.1.118</ecNumber>
    </recommendedName>
    <alternativeName>
        <fullName evidence="2">Gamma-glutamyl hercynylcysteine S-oxide hydrolase</fullName>
    </alternativeName>
</protein>
<dbReference type="InterPro" id="IPR029055">
    <property type="entry name" value="Ntn_hydrolases_N"/>
</dbReference>
<keyword evidence="1 2" id="KW-0315">Glutamine amidotransferase</keyword>
<dbReference type="Pfam" id="PF13230">
    <property type="entry name" value="GATase_4"/>
    <property type="match status" value="1"/>
</dbReference>
<keyword evidence="2" id="KW-0378">Hydrolase</keyword>
<dbReference type="PROSITE" id="PS51278">
    <property type="entry name" value="GATASE_TYPE_2"/>
    <property type="match status" value="1"/>
</dbReference>
<proteinExistence type="inferred from homology"/>
<name>A0ABW3FRB9_9PSEU</name>
<comment type="function">
    <text evidence="2">Catalyzes the hydrolysis of the gamma-glutamyl amide bond of hercynyl-gamma-L-glutamyl-L-cysteine sulfoxide to produce hercynylcysteine sulfoxide, a step in the biosynthesis pathway of ergothioneine.</text>
</comment>
<dbReference type="InterPro" id="IPR052373">
    <property type="entry name" value="Gamma-glu_amide_hydrolase"/>
</dbReference>
<comment type="caution">
    <text evidence="4">The sequence shown here is derived from an EMBL/GenBank/DDBJ whole genome shotgun (WGS) entry which is preliminary data.</text>
</comment>
<dbReference type="InterPro" id="IPR017808">
    <property type="entry name" value="EgtC"/>
</dbReference>
<evidence type="ECO:0000256" key="1">
    <source>
        <dbReference type="ARBA" id="ARBA00022962"/>
    </source>
</evidence>
<dbReference type="Proteomes" id="UP001597018">
    <property type="component" value="Unassembled WGS sequence"/>
</dbReference>
<dbReference type="InterPro" id="IPR026869">
    <property type="entry name" value="EgtC-like"/>
</dbReference>